<protein>
    <submittedName>
        <fullName evidence="1">GTPase-activating protein gyp8</fullName>
    </submittedName>
</protein>
<name>A0ACC1JRB9_9FUNG</name>
<dbReference type="EMBL" id="JANBUJ010001956">
    <property type="protein sequence ID" value="KAJ2765593.1"/>
    <property type="molecule type" value="Genomic_DNA"/>
</dbReference>
<gene>
    <name evidence="1" type="primary">GYP8</name>
    <name evidence="1" type="ORF">IWQ57_004716</name>
</gene>
<proteinExistence type="predicted"/>
<sequence length="396" mass="43412">MGGKSRARRRQRGGAGPEQRETGRAQRIARAVAEHDLTALKQLARTGDGLLTTQLRRQAWPLLLNFRSLADAGDRGAAHRDEDQVALDVRRTRLPDAPEIRRDVRARRLAELSQVVSGVLRSYPWLSYYQGFHELAMTFLCVFGSPRPAVEAAKMAALFFVRDAMGSSLDHVMQQLDLLYVLLEAACPRVHTLLAALDVPPFFAISWVLTWFAHDVESFADVCRLFDHLIVSPPLQVVHVAAALIRLREAEVLACERDFAAVHTALAALPATTADWLPVIDGACALQAEYPATKLQHMGACRLPRLSAVNTHEATWTRLDPARPLAFSSLVPTAAGHPLASAAPSKEMARVIDRTSTAQRARALALAHRWPLAAATLASATMLVYAWLVMQQGALA</sequence>
<reference evidence="1" key="1">
    <citation type="submission" date="2022-07" db="EMBL/GenBank/DDBJ databases">
        <title>Phylogenomic reconstructions and comparative analyses of Kickxellomycotina fungi.</title>
        <authorList>
            <person name="Reynolds N.K."/>
            <person name="Stajich J.E."/>
            <person name="Barry K."/>
            <person name="Grigoriev I.V."/>
            <person name="Crous P."/>
            <person name="Smith M.E."/>
        </authorList>
    </citation>
    <scope>NUCLEOTIDE SEQUENCE</scope>
    <source>
        <strain evidence="1">CBS 109366</strain>
    </source>
</reference>
<keyword evidence="2" id="KW-1185">Reference proteome</keyword>
<accession>A0ACC1JRB9</accession>
<evidence type="ECO:0000313" key="1">
    <source>
        <dbReference type="EMBL" id="KAJ2765593.1"/>
    </source>
</evidence>
<evidence type="ECO:0000313" key="2">
    <source>
        <dbReference type="Proteomes" id="UP001140234"/>
    </source>
</evidence>
<comment type="caution">
    <text evidence="1">The sequence shown here is derived from an EMBL/GenBank/DDBJ whole genome shotgun (WGS) entry which is preliminary data.</text>
</comment>
<organism evidence="1 2">
    <name type="scientific">Coemansia nantahalensis</name>
    <dbReference type="NCBI Taxonomy" id="2789366"/>
    <lineage>
        <taxon>Eukaryota</taxon>
        <taxon>Fungi</taxon>
        <taxon>Fungi incertae sedis</taxon>
        <taxon>Zoopagomycota</taxon>
        <taxon>Kickxellomycotina</taxon>
        <taxon>Kickxellomycetes</taxon>
        <taxon>Kickxellales</taxon>
        <taxon>Kickxellaceae</taxon>
        <taxon>Coemansia</taxon>
    </lineage>
</organism>
<dbReference type="Proteomes" id="UP001140234">
    <property type="component" value="Unassembled WGS sequence"/>
</dbReference>